<dbReference type="Proteomes" id="UP000316726">
    <property type="component" value="Chromosome 4"/>
</dbReference>
<proteinExistence type="predicted"/>
<organism evidence="2 3">
    <name type="scientific">Chloropicon primus</name>
    <dbReference type="NCBI Taxonomy" id="1764295"/>
    <lineage>
        <taxon>Eukaryota</taxon>
        <taxon>Viridiplantae</taxon>
        <taxon>Chlorophyta</taxon>
        <taxon>Chloropicophyceae</taxon>
        <taxon>Chloropicales</taxon>
        <taxon>Chloropicaceae</taxon>
        <taxon>Chloropicon</taxon>
    </lineage>
</organism>
<dbReference type="EMBL" id="CP031037">
    <property type="protein sequence ID" value="QDZ20308.1"/>
    <property type="molecule type" value="Genomic_DNA"/>
</dbReference>
<protein>
    <recommendedName>
        <fullName evidence="1">SET domain-containing protein</fullName>
    </recommendedName>
</protein>
<dbReference type="STRING" id="1764295.A0A5B8MI50"/>
<gene>
    <name evidence="2" type="ORF">A3770_04p28260</name>
</gene>
<keyword evidence="3" id="KW-1185">Reference proteome</keyword>
<dbReference type="PANTHER" id="PTHR12197">
    <property type="entry name" value="HISTONE-LYSINE N-METHYLTRANSFERASE SMYD"/>
    <property type="match status" value="1"/>
</dbReference>
<dbReference type="InterPro" id="IPR001214">
    <property type="entry name" value="SET_dom"/>
</dbReference>
<dbReference type="Gene3D" id="6.10.140.2220">
    <property type="match status" value="1"/>
</dbReference>
<dbReference type="PANTHER" id="PTHR12197:SF292">
    <property type="entry name" value="SET DOMAIN-CONTAINING PROTEIN"/>
    <property type="match status" value="1"/>
</dbReference>
<evidence type="ECO:0000313" key="2">
    <source>
        <dbReference type="EMBL" id="QDZ20308.1"/>
    </source>
</evidence>
<dbReference type="PROSITE" id="PS50280">
    <property type="entry name" value="SET"/>
    <property type="match status" value="1"/>
</dbReference>
<accession>A0A5B8MI50</accession>
<feature type="domain" description="SET" evidence="1">
    <location>
        <begin position="196"/>
        <end position="300"/>
    </location>
</feature>
<evidence type="ECO:0000259" key="1">
    <source>
        <dbReference type="PROSITE" id="PS50280"/>
    </source>
</evidence>
<dbReference type="AlphaFoldDB" id="A0A5B8MI50"/>
<dbReference type="SUPFAM" id="SSF82199">
    <property type="entry name" value="SET domain"/>
    <property type="match status" value="1"/>
</dbReference>
<dbReference type="InterPro" id="IPR046341">
    <property type="entry name" value="SET_dom_sf"/>
</dbReference>
<dbReference type="Gene3D" id="1.10.220.160">
    <property type="match status" value="1"/>
</dbReference>
<sequence length="331" mass="37538">MVDEGVKEETLSKSQKKRLAKARAKARAKELNGRVWAKAKLSVGRESRLVSKDKVGKGAVLWATNEYYLSILYSNFCSTYCGSCYRELGASPRWVCKACGCFSLCQKCDREEAKRWHEHECKLFCGVPRGMRQGDTDYLRFVCRFFSICTHGPPPTCLPGSRLTSPTKELDEIFKLRCQEGGGRAGQFLDCLATNKELQSEDFRSWCSNFAQLFKQHVEFPKGYEVGDLCDLLMRIRTNGLGFPCDDKHGTLGWSLDLYASFLDHSCSPNCEVVMDDGGKLLVRTLSDVPAGGQLLITYVDVKSRTPQERKDHLFDLYRFRCSCERCKRGE</sequence>
<dbReference type="Pfam" id="PF00856">
    <property type="entry name" value="SET"/>
    <property type="match status" value="1"/>
</dbReference>
<dbReference type="OrthoDB" id="533036at2759"/>
<dbReference type="Gene3D" id="2.170.270.10">
    <property type="entry name" value="SET domain"/>
    <property type="match status" value="1"/>
</dbReference>
<dbReference type="InterPro" id="IPR050869">
    <property type="entry name" value="H3K4_H4K5_MeTrfase"/>
</dbReference>
<dbReference type="CDD" id="cd20071">
    <property type="entry name" value="SET_SMYD"/>
    <property type="match status" value="1"/>
</dbReference>
<evidence type="ECO:0000313" key="3">
    <source>
        <dbReference type="Proteomes" id="UP000316726"/>
    </source>
</evidence>
<reference evidence="2 3" key="1">
    <citation type="submission" date="2018-07" db="EMBL/GenBank/DDBJ databases">
        <title>The complete nuclear genome of the prasinophyte Chloropicon primus (CCMP1205).</title>
        <authorList>
            <person name="Pombert J.-F."/>
            <person name="Otis C."/>
            <person name="Turmel M."/>
            <person name="Lemieux C."/>
        </authorList>
    </citation>
    <scope>NUCLEOTIDE SEQUENCE [LARGE SCALE GENOMIC DNA]</scope>
    <source>
        <strain evidence="2 3">CCMP1205</strain>
    </source>
</reference>
<name>A0A5B8MI50_9CHLO</name>